<feature type="compositionally biased region" description="Polar residues" evidence="1">
    <location>
        <begin position="417"/>
        <end position="437"/>
    </location>
</feature>
<proteinExistence type="predicted"/>
<evidence type="ECO:0000313" key="2">
    <source>
        <dbReference type="EMBL" id="KJD47372.1"/>
    </source>
</evidence>
<dbReference type="CDD" id="cd20206">
    <property type="entry name" value="YbbR"/>
    <property type="match status" value="1"/>
</dbReference>
<dbReference type="Pfam" id="PF07949">
    <property type="entry name" value="YbbR"/>
    <property type="match status" value="3"/>
</dbReference>
<reference evidence="2 3" key="1">
    <citation type="submission" date="2014-11" db="EMBL/GenBank/DDBJ databases">
        <title>Draft Genome Sequences of Paenibacillus polymyxa NRRL B-30509 and Paenibacillus terrae NRRL B-30644, Strains from a Poultry Environment that Produce Tridecaptin A and Paenicidins.</title>
        <authorList>
            <person name="van Belkum M.J."/>
            <person name="Lohans C.T."/>
            <person name="Vederas J.C."/>
        </authorList>
    </citation>
    <scope>NUCLEOTIDE SEQUENCE [LARGE SCALE GENOMIC DNA]</scope>
    <source>
        <strain evidence="2 3">NRRL B-30644</strain>
    </source>
</reference>
<keyword evidence="3" id="KW-1185">Reference proteome</keyword>
<feature type="region of interest" description="Disordered" evidence="1">
    <location>
        <begin position="417"/>
        <end position="489"/>
    </location>
</feature>
<dbReference type="PATRIC" id="fig|159743.3.peg.503"/>
<dbReference type="RefSeq" id="WP_044644601.1">
    <property type="nucleotide sequence ID" value="NZ_JTHP01000002.1"/>
</dbReference>
<dbReference type="AlphaFoldDB" id="A0A0D7XB03"/>
<evidence type="ECO:0000256" key="1">
    <source>
        <dbReference type="SAM" id="MobiDB-lite"/>
    </source>
</evidence>
<dbReference type="OrthoDB" id="1013291at2"/>
<organism evidence="2 3">
    <name type="scientific">Paenibacillus terrae</name>
    <dbReference type="NCBI Taxonomy" id="159743"/>
    <lineage>
        <taxon>Bacteria</taxon>
        <taxon>Bacillati</taxon>
        <taxon>Bacillota</taxon>
        <taxon>Bacilli</taxon>
        <taxon>Bacillales</taxon>
        <taxon>Paenibacillaceae</taxon>
        <taxon>Paenibacillus</taxon>
    </lineage>
</organism>
<evidence type="ECO:0000313" key="3">
    <source>
        <dbReference type="Proteomes" id="UP000032534"/>
    </source>
</evidence>
<dbReference type="Gene3D" id="2.170.120.30">
    <property type="match status" value="2"/>
</dbReference>
<dbReference type="InterPro" id="IPR012505">
    <property type="entry name" value="YbbR"/>
</dbReference>
<feature type="compositionally biased region" description="Polar residues" evidence="1">
    <location>
        <begin position="472"/>
        <end position="489"/>
    </location>
</feature>
<dbReference type="InterPro" id="IPR053154">
    <property type="entry name" value="c-di-AMP_regulator"/>
</dbReference>
<comment type="caution">
    <text evidence="2">The sequence shown here is derived from an EMBL/GenBank/DDBJ whole genome shotgun (WGS) entry which is preliminary data.</text>
</comment>
<accession>A0A0D7XB03</accession>
<feature type="compositionally biased region" description="Low complexity" evidence="1">
    <location>
        <begin position="455"/>
        <end position="464"/>
    </location>
</feature>
<dbReference type="Gene3D" id="2.170.120.40">
    <property type="entry name" value="YbbR-like domain"/>
    <property type="match status" value="2"/>
</dbReference>
<dbReference type="EMBL" id="JTHP01000002">
    <property type="protein sequence ID" value="KJD47372.1"/>
    <property type="molecule type" value="Genomic_DNA"/>
</dbReference>
<sequence length="489" mass="50523">MMDKWINNNTISKILALAVAVLLWGLVHLDTGTPSSTLTVSYDNKVIDNVGIQTSGLDESKYVLSTMDTDHVKMEVRGQRSVLTSFFADNYQAQLDLSGLGAGTKTLPLVANLPNGLELVSMTPNRVTVTIEEKATKSFDVSIVSKGKPDTGLQLGVPVVAPQTVKVTLPKSQLSTVAAVQGAVDTEGISEKFEQKRVKLKAYNKKGQELTGAVIEPSTVSVEIPVTQQTKSVPVKIVYSGELPNGLALSKVNANVKEAVVYASQNVLSSLSSYVTATLDLSQLTEAGTQTVQANLAAPAGSDKIEPGSIQIQVTVAPSNQVTDAERTLSGIPIVVQGAGDGTTATITTPADKTMDVTVKGPQDMISNLTNDDISLVADVSGLGAGQHEVTLKVGLPKYITQSGNASQLTATVNIESPSTPAVTNPGSGNESTPSGSGNKGQERPQGGQSGQGGSSDASSGDSAAAEDKTNPHNGADSSANGTPESSQP</sequence>
<evidence type="ECO:0008006" key="4">
    <source>
        <dbReference type="Google" id="ProtNLM"/>
    </source>
</evidence>
<name>A0A0D7XB03_9BACL</name>
<dbReference type="PANTHER" id="PTHR37804:SF1">
    <property type="entry name" value="CDAA REGULATORY PROTEIN CDAR"/>
    <property type="match status" value="1"/>
</dbReference>
<gene>
    <name evidence="2" type="ORF">QD47_02285</name>
</gene>
<dbReference type="Proteomes" id="UP000032534">
    <property type="component" value="Unassembled WGS sequence"/>
</dbReference>
<dbReference type="PANTHER" id="PTHR37804">
    <property type="entry name" value="CDAA REGULATORY PROTEIN CDAR"/>
    <property type="match status" value="1"/>
</dbReference>
<protein>
    <recommendedName>
        <fullName evidence="4">YbbR family protein</fullName>
    </recommendedName>
</protein>